<feature type="compositionally biased region" description="Basic and acidic residues" evidence="1">
    <location>
        <begin position="94"/>
        <end position="106"/>
    </location>
</feature>
<feature type="compositionally biased region" description="Basic and acidic residues" evidence="1">
    <location>
        <begin position="43"/>
        <end position="53"/>
    </location>
</feature>
<evidence type="ECO:0000313" key="3">
    <source>
        <dbReference type="Proteomes" id="UP000199287"/>
    </source>
</evidence>
<feature type="compositionally biased region" description="Basic residues" evidence="1">
    <location>
        <begin position="69"/>
        <end position="83"/>
    </location>
</feature>
<keyword evidence="3" id="KW-1185">Reference proteome</keyword>
<organism evidence="2 3">
    <name type="scientific">Tindallia magadiensis</name>
    <dbReference type="NCBI Taxonomy" id="69895"/>
    <lineage>
        <taxon>Bacteria</taxon>
        <taxon>Bacillati</taxon>
        <taxon>Bacillota</taxon>
        <taxon>Clostridia</taxon>
        <taxon>Peptostreptococcales</taxon>
        <taxon>Tindalliaceae</taxon>
        <taxon>Tindallia</taxon>
    </lineage>
</organism>
<evidence type="ECO:0000313" key="2">
    <source>
        <dbReference type="EMBL" id="SFH49664.1"/>
    </source>
</evidence>
<feature type="region of interest" description="Disordered" evidence="1">
    <location>
        <begin position="18"/>
        <end position="106"/>
    </location>
</feature>
<protein>
    <submittedName>
        <fullName evidence="2">Uncharacterized protein</fullName>
    </submittedName>
</protein>
<gene>
    <name evidence="2" type="ORF">SAMN05192551_101231</name>
</gene>
<dbReference type="RefSeq" id="WP_093368773.1">
    <property type="nucleotide sequence ID" value="NZ_FOQA01000001.1"/>
</dbReference>
<evidence type="ECO:0000256" key="1">
    <source>
        <dbReference type="SAM" id="MobiDB-lite"/>
    </source>
</evidence>
<sequence>MTIKPIDQQITVLNSVQESKNQHNQNNRAHATNQFIQGQQQIEKAKDKTRITEYDETQGQKINQDNKKNNQHSKQQKKKKKEKKKDDSTEETVISEKKGARLDIKI</sequence>
<accession>A0A1I3AHW3</accession>
<reference evidence="3" key="1">
    <citation type="submission" date="2016-10" db="EMBL/GenBank/DDBJ databases">
        <authorList>
            <person name="Varghese N."/>
            <person name="Submissions S."/>
        </authorList>
    </citation>
    <scope>NUCLEOTIDE SEQUENCE [LARGE SCALE GENOMIC DNA]</scope>
    <source>
        <strain evidence="3">Z-7934</strain>
    </source>
</reference>
<feature type="compositionally biased region" description="Polar residues" evidence="1">
    <location>
        <begin position="18"/>
        <end position="42"/>
    </location>
</feature>
<dbReference type="AlphaFoldDB" id="A0A1I3AHW3"/>
<dbReference type="STRING" id="69895.SAMN05192551_101231"/>
<dbReference type="Proteomes" id="UP000199287">
    <property type="component" value="Unassembled WGS sequence"/>
</dbReference>
<name>A0A1I3AHW3_9FIRM</name>
<dbReference type="EMBL" id="FOQA01000001">
    <property type="protein sequence ID" value="SFH49664.1"/>
    <property type="molecule type" value="Genomic_DNA"/>
</dbReference>
<dbReference type="OrthoDB" id="9858478at2"/>
<proteinExistence type="predicted"/>